<dbReference type="RefSeq" id="WP_425432719.1">
    <property type="nucleotide sequence ID" value="NZ_PDJI01000004.1"/>
</dbReference>
<keyword evidence="9" id="KW-1185">Reference proteome</keyword>
<dbReference type="InterPro" id="IPR006641">
    <property type="entry name" value="YqgF/RNaseH-like_dom"/>
</dbReference>
<feature type="domain" description="YqgF/RNase H-like" evidence="7">
    <location>
        <begin position="28"/>
        <end position="128"/>
    </location>
</feature>
<dbReference type="SMART" id="SM00732">
    <property type="entry name" value="YqgFc"/>
    <property type="match status" value="1"/>
</dbReference>
<keyword evidence="4 5" id="KW-0378">Hydrolase</keyword>
<evidence type="ECO:0000259" key="7">
    <source>
        <dbReference type="SMART" id="SM00732"/>
    </source>
</evidence>
<keyword evidence="3 5" id="KW-0540">Nuclease</keyword>
<evidence type="ECO:0000256" key="1">
    <source>
        <dbReference type="ARBA" id="ARBA00022490"/>
    </source>
</evidence>
<dbReference type="Pfam" id="PF03652">
    <property type="entry name" value="RuvX"/>
    <property type="match status" value="1"/>
</dbReference>
<dbReference type="Gene3D" id="3.30.420.140">
    <property type="entry name" value="YqgF/RNase H-like domain"/>
    <property type="match status" value="1"/>
</dbReference>
<dbReference type="SUPFAM" id="SSF53098">
    <property type="entry name" value="Ribonuclease H-like"/>
    <property type="match status" value="1"/>
</dbReference>
<comment type="function">
    <text evidence="5">Could be a nuclease involved in processing of the 5'-end of pre-16S rRNA.</text>
</comment>
<comment type="similarity">
    <text evidence="5">Belongs to the YqgF HJR family.</text>
</comment>
<evidence type="ECO:0000256" key="2">
    <source>
        <dbReference type="ARBA" id="ARBA00022517"/>
    </source>
</evidence>
<evidence type="ECO:0000256" key="3">
    <source>
        <dbReference type="ARBA" id="ARBA00022722"/>
    </source>
</evidence>
<organism evidence="8 9">
    <name type="scientific">Georgenia soli</name>
    <dbReference type="NCBI Taxonomy" id="638953"/>
    <lineage>
        <taxon>Bacteria</taxon>
        <taxon>Bacillati</taxon>
        <taxon>Actinomycetota</taxon>
        <taxon>Actinomycetes</taxon>
        <taxon>Micrococcales</taxon>
        <taxon>Bogoriellaceae</taxon>
        <taxon>Georgenia</taxon>
    </lineage>
</organism>
<gene>
    <name evidence="8" type="ORF">ATJ97_0446</name>
</gene>
<dbReference type="Proteomes" id="UP000222106">
    <property type="component" value="Unassembled WGS sequence"/>
</dbReference>
<comment type="caution">
    <text evidence="8">The sequence shown here is derived from an EMBL/GenBank/DDBJ whole genome shotgun (WGS) entry which is preliminary data.</text>
</comment>
<dbReference type="InterPro" id="IPR012337">
    <property type="entry name" value="RNaseH-like_sf"/>
</dbReference>
<evidence type="ECO:0000313" key="8">
    <source>
        <dbReference type="EMBL" id="PFG37978.1"/>
    </source>
</evidence>
<dbReference type="GO" id="GO:0016788">
    <property type="term" value="F:hydrolase activity, acting on ester bonds"/>
    <property type="evidence" value="ECO:0007669"/>
    <property type="project" value="UniProtKB-UniRule"/>
</dbReference>
<dbReference type="CDD" id="cd16964">
    <property type="entry name" value="YqgF"/>
    <property type="match status" value="1"/>
</dbReference>
<evidence type="ECO:0000256" key="6">
    <source>
        <dbReference type="SAM" id="MobiDB-lite"/>
    </source>
</evidence>
<keyword evidence="1 5" id="KW-0963">Cytoplasm</keyword>
<dbReference type="EC" id="3.1.-.-" evidence="5"/>
<evidence type="ECO:0000256" key="5">
    <source>
        <dbReference type="HAMAP-Rule" id="MF_00651"/>
    </source>
</evidence>
<sequence>MSAGPSGGPPPTHGEPDPGGAPPAFRRGVRVGIDVGTVRVGVARCDASGILATPVRTVARRKDGKDVAEIAQIVREHEAVEVLVGLPRSLSGGEGRSAQAARGYAVRVAAAVDVPVRLVDERLTTVSAHQALHASGRPGRRHREVVDQVAAVMIVEQALEVERRSGNPAGELVHPQDPAQDEENA</sequence>
<feature type="region of interest" description="Disordered" evidence="6">
    <location>
        <begin position="164"/>
        <end position="185"/>
    </location>
</feature>
<name>A0A2A9EGC7_9MICO</name>
<evidence type="ECO:0000256" key="4">
    <source>
        <dbReference type="ARBA" id="ARBA00022801"/>
    </source>
</evidence>
<dbReference type="GO" id="GO:0004518">
    <property type="term" value="F:nuclease activity"/>
    <property type="evidence" value="ECO:0007669"/>
    <property type="project" value="UniProtKB-KW"/>
</dbReference>
<reference evidence="8 9" key="1">
    <citation type="submission" date="2017-10" db="EMBL/GenBank/DDBJ databases">
        <title>Sequencing the genomes of 1000 actinobacteria strains.</title>
        <authorList>
            <person name="Klenk H.-P."/>
        </authorList>
    </citation>
    <scope>NUCLEOTIDE SEQUENCE [LARGE SCALE GENOMIC DNA]</scope>
    <source>
        <strain evidence="8 9">DSM 21838</strain>
    </source>
</reference>
<proteinExistence type="inferred from homology"/>
<accession>A0A2A9EGC7</accession>
<keyword evidence="2 5" id="KW-0690">Ribosome biogenesis</keyword>
<dbReference type="EMBL" id="PDJI01000004">
    <property type="protein sequence ID" value="PFG37978.1"/>
    <property type="molecule type" value="Genomic_DNA"/>
</dbReference>
<dbReference type="NCBIfam" id="TIGR00250">
    <property type="entry name" value="RNAse_H_YqgF"/>
    <property type="match status" value="1"/>
</dbReference>
<dbReference type="InterPro" id="IPR005227">
    <property type="entry name" value="YqgF"/>
</dbReference>
<dbReference type="AlphaFoldDB" id="A0A2A9EGC7"/>
<dbReference type="PANTHER" id="PTHR33317:SF4">
    <property type="entry name" value="POLYNUCLEOTIDYL TRANSFERASE, RIBONUCLEASE H-LIKE SUPERFAMILY PROTEIN"/>
    <property type="match status" value="1"/>
</dbReference>
<dbReference type="HAMAP" id="MF_00651">
    <property type="entry name" value="Nuclease_YqgF"/>
    <property type="match status" value="1"/>
</dbReference>
<dbReference type="GO" id="GO:0005829">
    <property type="term" value="C:cytosol"/>
    <property type="evidence" value="ECO:0007669"/>
    <property type="project" value="TreeGrafter"/>
</dbReference>
<comment type="subcellular location">
    <subcellularLocation>
        <location evidence="5">Cytoplasm</location>
    </subcellularLocation>
</comment>
<evidence type="ECO:0000313" key="9">
    <source>
        <dbReference type="Proteomes" id="UP000222106"/>
    </source>
</evidence>
<dbReference type="GO" id="GO:0000967">
    <property type="term" value="P:rRNA 5'-end processing"/>
    <property type="evidence" value="ECO:0007669"/>
    <property type="project" value="UniProtKB-UniRule"/>
</dbReference>
<dbReference type="InterPro" id="IPR037027">
    <property type="entry name" value="YqgF/RNaseH-like_dom_sf"/>
</dbReference>
<dbReference type="PANTHER" id="PTHR33317">
    <property type="entry name" value="POLYNUCLEOTIDYL TRANSFERASE, RIBONUCLEASE H-LIKE SUPERFAMILY PROTEIN"/>
    <property type="match status" value="1"/>
</dbReference>
<feature type="region of interest" description="Disordered" evidence="6">
    <location>
        <begin position="1"/>
        <end position="27"/>
    </location>
</feature>
<protein>
    <recommendedName>
        <fullName evidence="5">Putative pre-16S rRNA nuclease</fullName>
        <ecNumber evidence="5">3.1.-.-</ecNumber>
    </recommendedName>
</protein>